<keyword evidence="2" id="KW-0732">Signal</keyword>
<dbReference type="PROSITE" id="PS50887">
    <property type="entry name" value="GGDEF"/>
    <property type="match status" value="1"/>
</dbReference>
<dbReference type="InterPro" id="IPR000160">
    <property type="entry name" value="GGDEF_dom"/>
</dbReference>
<dbReference type="SMART" id="SM00267">
    <property type="entry name" value="GGDEF"/>
    <property type="match status" value="1"/>
</dbReference>
<keyword evidence="1" id="KW-0472">Membrane</keyword>
<dbReference type="Pfam" id="PF00990">
    <property type="entry name" value="GGDEF"/>
    <property type="match status" value="1"/>
</dbReference>
<dbReference type="Gene3D" id="2.60.40.2380">
    <property type="match status" value="1"/>
</dbReference>
<feature type="transmembrane region" description="Helical" evidence="1">
    <location>
        <begin position="322"/>
        <end position="344"/>
    </location>
</feature>
<dbReference type="PANTHER" id="PTHR44757">
    <property type="entry name" value="DIGUANYLATE CYCLASE DGCP"/>
    <property type="match status" value="1"/>
</dbReference>
<feature type="transmembrane region" description="Helical" evidence="1">
    <location>
        <begin position="382"/>
        <end position="403"/>
    </location>
</feature>
<feature type="transmembrane region" description="Helical" evidence="1">
    <location>
        <begin position="230"/>
        <end position="250"/>
    </location>
</feature>
<organism evidence="4 5">
    <name type="scientific">Caenimonas koreensis DSM 17982</name>
    <dbReference type="NCBI Taxonomy" id="1121255"/>
    <lineage>
        <taxon>Bacteria</taxon>
        <taxon>Pseudomonadati</taxon>
        <taxon>Pseudomonadota</taxon>
        <taxon>Betaproteobacteria</taxon>
        <taxon>Burkholderiales</taxon>
        <taxon>Comamonadaceae</taxon>
        <taxon>Caenimonas</taxon>
    </lineage>
</organism>
<accession>A0A844B9T9</accession>
<feature type="transmembrane region" description="Helical" evidence="1">
    <location>
        <begin position="294"/>
        <end position="316"/>
    </location>
</feature>
<reference evidence="4 5" key="1">
    <citation type="submission" date="2019-11" db="EMBL/GenBank/DDBJ databases">
        <title>Caenimonas koreensis gen. nov., sp. nov., isolated from activated sludge.</title>
        <authorList>
            <person name="Seung H.R."/>
        </authorList>
    </citation>
    <scope>NUCLEOTIDE SEQUENCE [LARGE SCALE GENOMIC DNA]</scope>
    <source>
        <strain evidence="4 5">EMB320</strain>
    </source>
</reference>
<keyword evidence="1" id="KW-1133">Transmembrane helix</keyword>
<feature type="transmembrane region" description="Helical" evidence="1">
    <location>
        <begin position="202"/>
        <end position="223"/>
    </location>
</feature>
<evidence type="ECO:0000256" key="1">
    <source>
        <dbReference type="SAM" id="Phobius"/>
    </source>
</evidence>
<dbReference type="InterPro" id="IPR043128">
    <property type="entry name" value="Rev_trsase/Diguanyl_cyclase"/>
</dbReference>
<dbReference type="InterPro" id="IPR029787">
    <property type="entry name" value="Nucleotide_cyclase"/>
</dbReference>
<evidence type="ECO:0000256" key="2">
    <source>
        <dbReference type="SAM" id="SignalP"/>
    </source>
</evidence>
<gene>
    <name evidence="4" type="ORF">GHT07_13855</name>
</gene>
<dbReference type="AlphaFoldDB" id="A0A844B9T9"/>
<dbReference type="Pfam" id="PF07696">
    <property type="entry name" value="7TMR-DISMED2"/>
    <property type="match status" value="1"/>
</dbReference>
<sequence>MGRTTTTISCWIGVLWWLCSMGMAGAQGTPSTATPAPAAIVLGAGERVISLDSRSRFWIDDTGKRPVEQVEAAALADTLPWQLRVPGSSYNLDGNKAMWIVFDTVLPTRKRWFIELQSSGLDRAQLFYRGADGQWVEQEAGDVKAVSDWPVPGRFPTFELSSAGTEPVRHFLRVEHARVDFATPVALYDQAALVASREREQFLLGAYFGLALLITLVAAANAIAYRDRNFAVYAVYVGSLAIGQLAYLGVGAQHIWNEMLKWNEVATFVLPGISGAAALWFARTVTEPGRFSKVLDMFVWLLILALLAAVALDTWLLTRTSFAVVMVLAVLSLVTVAGLIAMVWIKGDDPYIRLIALGFVPVVVMALFPVARGLNLMPASGLTRYALAIGAAVEMPILFYALTLRGNRRRESRVRAAALSHNDALTGIAHQRTLLQRLDDAIARARTLKRPCALLAARISNFDAIIEEFGRETGERMLVVAASHLRHAITDIDLAARVGSHDFALLLEGPTTAEIAMSRAQQLVASGLRPNDALPPAATLKFHITVAMLPDGERDAPGSLQWLVDGLDSMRPDARKLIRPLNF</sequence>
<dbReference type="EMBL" id="WJBU01000012">
    <property type="protein sequence ID" value="MRD48369.1"/>
    <property type="molecule type" value="Genomic_DNA"/>
</dbReference>
<keyword evidence="1" id="KW-0812">Transmembrane</keyword>
<evidence type="ECO:0000313" key="5">
    <source>
        <dbReference type="Proteomes" id="UP000487350"/>
    </source>
</evidence>
<evidence type="ECO:0000259" key="3">
    <source>
        <dbReference type="PROSITE" id="PS50887"/>
    </source>
</evidence>
<feature type="transmembrane region" description="Helical" evidence="1">
    <location>
        <begin position="351"/>
        <end position="370"/>
    </location>
</feature>
<proteinExistence type="predicted"/>
<dbReference type="InterPro" id="IPR011623">
    <property type="entry name" value="7TMR_DISM_rcpt_extracell_dom1"/>
</dbReference>
<dbReference type="Pfam" id="PF07695">
    <property type="entry name" value="7TMR-DISM_7TM"/>
    <property type="match status" value="1"/>
</dbReference>
<dbReference type="InterPro" id="IPR011622">
    <property type="entry name" value="7TMR_DISM_rcpt_extracell_dom2"/>
</dbReference>
<dbReference type="NCBIfam" id="TIGR00254">
    <property type="entry name" value="GGDEF"/>
    <property type="match status" value="1"/>
</dbReference>
<dbReference type="InterPro" id="IPR052155">
    <property type="entry name" value="Biofilm_reg_signaling"/>
</dbReference>
<feature type="chain" id="PRO_5032347508" evidence="2">
    <location>
        <begin position="27"/>
        <end position="583"/>
    </location>
</feature>
<dbReference type="OrthoDB" id="8877642at2"/>
<dbReference type="CDD" id="cd01949">
    <property type="entry name" value="GGDEF"/>
    <property type="match status" value="1"/>
</dbReference>
<feature type="domain" description="GGDEF" evidence="3">
    <location>
        <begin position="450"/>
        <end position="583"/>
    </location>
</feature>
<name>A0A844B9T9_9BURK</name>
<dbReference type="PANTHER" id="PTHR44757:SF2">
    <property type="entry name" value="BIOFILM ARCHITECTURE MAINTENANCE PROTEIN MBAA"/>
    <property type="match status" value="1"/>
</dbReference>
<feature type="signal peptide" evidence="2">
    <location>
        <begin position="1"/>
        <end position="26"/>
    </location>
</feature>
<keyword evidence="5" id="KW-1185">Reference proteome</keyword>
<protein>
    <submittedName>
        <fullName evidence="4">Diguanylate cyclase</fullName>
    </submittedName>
</protein>
<evidence type="ECO:0000313" key="4">
    <source>
        <dbReference type="EMBL" id="MRD48369.1"/>
    </source>
</evidence>
<comment type="caution">
    <text evidence="4">The sequence shown here is derived from an EMBL/GenBank/DDBJ whole genome shotgun (WGS) entry which is preliminary data.</text>
</comment>
<dbReference type="RefSeq" id="WP_153585685.1">
    <property type="nucleotide sequence ID" value="NZ_WJBU01000012.1"/>
</dbReference>
<dbReference type="SUPFAM" id="SSF55073">
    <property type="entry name" value="Nucleotide cyclase"/>
    <property type="match status" value="1"/>
</dbReference>
<dbReference type="Proteomes" id="UP000487350">
    <property type="component" value="Unassembled WGS sequence"/>
</dbReference>
<dbReference type="Gene3D" id="3.30.70.270">
    <property type="match status" value="1"/>
</dbReference>
<feature type="transmembrane region" description="Helical" evidence="1">
    <location>
        <begin position="262"/>
        <end position="282"/>
    </location>
</feature>